<dbReference type="EMBL" id="CM000134">
    <property type="protein sequence ID" value="EEC84341.1"/>
    <property type="molecule type" value="Genomic_DNA"/>
</dbReference>
<dbReference type="InterPro" id="IPR039266">
    <property type="entry name" value="EN-1/SPM"/>
</dbReference>
<dbReference type="GO" id="GO:0032196">
    <property type="term" value="P:transposition"/>
    <property type="evidence" value="ECO:0007669"/>
    <property type="project" value="InterPro"/>
</dbReference>
<dbReference type="AlphaFoldDB" id="B8BEA8"/>
<dbReference type="PANTHER" id="PTHR33157">
    <property type="entry name" value="AUTONOMOUS TRANSPOSABLE ELEMENT EN-1 MOSAIC PROTEIN-RELATED"/>
    <property type="match status" value="1"/>
</dbReference>
<keyword evidence="3" id="KW-1185">Reference proteome</keyword>
<feature type="region of interest" description="Disordered" evidence="1">
    <location>
        <begin position="1"/>
        <end position="48"/>
    </location>
</feature>
<dbReference type="Gramene" id="BGIOSGA030002-TA">
    <property type="protein sequence ID" value="BGIOSGA030002-PA"/>
    <property type="gene ID" value="BGIOSGA030002"/>
</dbReference>
<sequence length="219" mass="24109">MPITLEDLGATSRHGAAYEDNTRGGVGENVHQDPSRSDSQKHGLFGVASSRSSSWEKLQLGQAPPKSTLIPFCSASRCSISASTLRPRRPRWSSAPELPPEPSPVCLSLVQEVGSWDEGLLWTEKRAVAPGVSACNLSDQSEKEGRQVSEIEGWVYTHRGPDPNNPDILNTDGTTECLQSYKRNVQKRKGKDYNWKNSAVVPEYLYDTGHGKPHGKWPL</sequence>
<accession>B8BEA8</accession>
<reference evidence="2 3" key="1">
    <citation type="journal article" date="2005" name="PLoS Biol.">
        <title>The genomes of Oryza sativa: a history of duplications.</title>
        <authorList>
            <person name="Yu J."/>
            <person name="Wang J."/>
            <person name="Lin W."/>
            <person name="Li S."/>
            <person name="Li H."/>
            <person name="Zhou J."/>
            <person name="Ni P."/>
            <person name="Dong W."/>
            <person name="Hu S."/>
            <person name="Zeng C."/>
            <person name="Zhang J."/>
            <person name="Zhang Y."/>
            <person name="Li R."/>
            <person name="Xu Z."/>
            <person name="Li S."/>
            <person name="Li X."/>
            <person name="Zheng H."/>
            <person name="Cong L."/>
            <person name="Lin L."/>
            <person name="Yin J."/>
            <person name="Geng J."/>
            <person name="Li G."/>
            <person name="Shi J."/>
            <person name="Liu J."/>
            <person name="Lv H."/>
            <person name="Li J."/>
            <person name="Wang J."/>
            <person name="Deng Y."/>
            <person name="Ran L."/>
            <person name="Shi X."/>
            <person name="Wang X."/>
            <person name="Wu Q."/>
            <person name="Li C."/>
            <person name="Ren X."/>
            <person name="Wang J."/>
            <person name="Wang X."/>
            <person name="Li D."/>
            <person name="Liu D."/>
            <person name="Zhang X."/>
            <person name="Ji Z."/>
            <person name="Zhao W."/>
            <person name="Sun Y."/>
            <person name="Zhang Z."/>
            <person name="Bao J."/>
            <person name="Han Y."/>
            <person name="Dong L."/>
            <person name="Ji J."/>
            <person name="Chen P."/>
            <person name="Wu S."/>
            <person name="Liu J."/>
            <person name="Xiao Y."/>
            <person name="Bu D."/>
            <person name="Tan J."/>
            <person name="Yang L."/>
            <person name="Ye C."/>
            <person name="Zhang J."/>
            <person name="Xu J."/>
            <person name="Zhou Y."/>
            <person name="Yu Y."/>
            <person name="Zhang B."/>
            <person name="Zhuang S."/>
            <person name="Wei H."/>
            <person name="Liu B."/>
            <person name="Lei M."/>
            <person name="Yu H."/>
            <person name="Li Y."/>
            <person name="Xu H."/>
            <person name="Wei S."/>
            <person name="He X."/>
            <person name="Fang L."/>
            <person name="Zhang Z."/>
            <person name="Zhang Y."/>
            <person name="Huang X."/>
            <person name="Su Z."/>
            <person name="Tong W."/>
            <person name="Li J."/>
            <person name="Tong Z."/>
            <person name="Li S."/>
            <person name="Ye J."/>
            <person name="Wang L."/>
            <person name="Fang L."/>
            <person name="Lei T."/>
            <person name="Chen C."/>
            <person name="Chen H."/>
            <person name="Xu Z."/>
            <person name="Li H."/>
            <person name="Huang H."/>
            <person name="Zhang F."/>
            <person name="Xu H."/>
            <person name="Li N."/>
            <person name="Zhao C."/>
            <person name="Li S."/>
            <person name="Dong L."/>
            <person name="Huang Y."/>
            <person name="Li L."/>
            <person name="Xi Y."/>
            <person name="Qi Q."/>
            <person name="Li W."/>
            <person name="Zhang B."/>
            <person name="Hu W."/>
            <person name="Zhang Y."/>
            <person name="Tian X."/>
            <person name="Jiao Y."/>
            <person name="Liang X."/>
            <person name="Jin J."/>
            <person name="Gao L."/>
            <person name="Zheng W."/>
            <person name="Hao B."/>
            <person name="Liu S."/>
            <person name="Wang W."/>
            <person name="Yuan L."/>
            <person name="Cao M."/>
            <person name="McDermott J."/>
            <person name="Samudrala R."/>
            <person name="Wang J."/>
            <person name="Wong G.K."/>
            <person name="Yang H."/>
        </authorList>
    </citation>
    <scope>NUCLEOTIDE SEQUENCE [LARGE SCALE GENOMIC DNA]</scope>
    <source>
        <strain evidence="3">cv. 93-11</strain>
    </source>
</reference>
<name>B8BEA8_ORYSI</name>
<gene>
    <name evidence="2" type="ORF">OsI_30855</name>
</gene>
<organism evidence="2 3">
    <name type="scientific">Oryza sativa subsp. indica</name>
    <name type="common">Rice</name>
    <dbReference type="NCBI Taxonomy" id="39946"/>
    <lineage>
        <taxon>Eukaryota</taxon>
        <taxon>Viridiplantae</taxon>
        <taxon>Streptophyta</taxon>
        <taxon>Embryophyta</taxon>
        <taxon>Tracheophyta</taxon>
        <taxon>Spermatophyta</taxon>
        <taxon>Magnoliopsida</taxon>
        <taxon>Liliopsida</taxon>
        <taxon>Poales</taxon>
        <taxon>Poaceae</taxon>
        <taxon>BOP clade</taxon>
        <taxon>Oryzoideae</taxon>
        <taxon>Oryzeae</taxon>
        <taxon>Oryzinae</taxon>
        <taxon>Oryza</taxon>
        <taxon>Oryza sativa</taxon>
    </lineage>
</organism>
<feature type="compositionally biased region" description="Basic and acidic residues" evidence="1">
    <location>
        <begin position="30"/>
        <end position="41"/>
    </location>
</feature>
<dbReference type="HOGENOM" id="CLU_1263347_0_0_1"/>
<evidence type="ECO:0000256" key="1">
    <source>
        <dbReference type="SAM" id="MobiDB-lite"/>
    </source>
</evidence>
<evidence type="ECO:0000313" key="3">
    <source>
        <dbReference type="Proteomes" id="UP000007015"/>
    </source>
</evidence>
<dbReference type="Proteomes" id="UP000007015">
    <property type="component" value="Chromosome 9"/>
</dbReference>
<evidence type="ECO:0000313" key="2">
    <source>
        <dbReference type="EMBL" id="EEC84341.1"/>
    </source>
</evidence>
<protein>
    <submittedName>
        <fullName evidence="2">Uncharacterized protein</fullName>
    </submittedName>
</protein>
<proteinExistence type="predicted"/>